<dbReference type="OrthoDB" id="3481860at2"/>
<evidence type="ECO:0000256" key="2">
    <source>
        <dbReference type="RuleBase" id="RU003749"/>
    </source>
</evidence>
<gene>
    <name evidence="4" type="ORF">EV186_105323</name>
</gene>
<evidence type="ECO:0000313" key="4">
    <source>
        <dbReference type="EMBL" id="TDP95091.1"/>
    </source>
</evidence>
<dbReference type="CDD" id="cd07043">
    <property type="entry name" value="STAS_anti-anti-sigma_factors"/>
    <property type="match status" value="1"/>
</dbReference>
<dbReference type="InterPro" id="IPR036513">
    <property type="entry name" value="STAS_dom_sf"/>
</dbReference>
<dbReference type="NCBIfam" id="TIGR00377">
    <property type="entry name" value="ant_ant_sig"/>
    <property type="match status" value="1"/>
</dbReference>
<name>A0A4R6S5Z8_LABRH</name>
<dbReference type="Proteomes" id="UP000295444">
    <property type="component" value="Unassembled WGS sequence"/>
</dbReference>
<dbReference type="Gene3D" id="3.30.750.24">
    <property type="entry name" value="STAS domain"/>
    <property type="match status" value="1"/>
</dbReference>
<dbReference type="SUPFAM" id="SSF52091">
    <property type="entry name" value="SpoIIaa-like"/>
    <property type="match status" value="1"/>
</dbReference>
<dbReference type="PROSITE" id="PS50801">
    <property type="entry name" value="STAS"/>
    <property type="match status" value="1"/>
</dbReference>
<sequence>MPDELSRQLVTVAVPRGHGRRRVSEQVIDLSETLLTVQRESRDDALVLRFEGQVDILSAPKMRTELDAAITEADETLVADLTGLTFLGSVGIAELMRVQQQSDAGNIHFVVVAPQFIRRLLDLTGVSSTLDVRATEGDVRA</sequence>
<proteinExistence type="inferred from homology"/>
<protein>
    <recommendedName>
        <fullName evidence="2">Anti-sigma factor antagonist</fullName>
    </recommendedName>
</protein>
<reference evidence="4 5" key="1">
    <citation type="submission" date="2019-03" db="EMBL/GenBank/DDBJ databases">
        <title>Genomic Encyclopedia of Type Strains, Phase IV (KMG-IV): sequencing the most valuable type-strain genomes for metagenomic binning, comparative biology and taxonomic classification.</title>
        <authorList>
            <person name="Goeker M."/>
        </authorList>
    </citation>
    <scope>NUCLEOTIDE SEQUENCE [LARGE SCALE GENOMIC DNA]</scope>
    <source>
        <strain evidence="4 5">DSM 45361</strain>
    </source>
</reference>
<evidence type="ECO:0000256" key="1">
    <source>
        <dbReference type="ARBA" id="ARBA00009013"/>
    </source>
</evidence>
<dbReference type="AlphaFoldDB" id="A0A4R6S5Z8"/>
<evidence type="ECO:0000313" key="5">
    <source>
        <dbReference type="Proteomes" id="UP000295444"/>
    </source>
</evidence>
<dbReference type="Pfam" id="PF01740">
    <property type="entry name" value="STAS"/>
    <property type="match status" value="1"/>
</dbReference>
<accession>A0A4R6S5Z8</accession>
<dbReference type="PANTHER" id="PTHR33495">
    <property type="entry name" value="ANTI-SIGMA FACTOR ANTAGONIST TM_1081-RELATED-RELATED"/>
    <property type="match status" value="1"/>
</dbReference>
<keyword evidence="5" id="KW-1185">Reference proteome</keyword>
<evidence type="ECO:0000259" key="3">
    <source>
        <dbReference type="PROSITE" id="PS50801"/>
    </source>
</evidence>
<dbReference type="InterPro" id="IPR003658">
    <property type="entry name" value="Anti-sigma_ant"/>
</dbReference>
<comment type="caution">
    <text evidence="4">The sequence shown here is derived from an EMBL/GenBank/DDBJ whole genome shotgun (WGS) entry which is preliminary data.</text>
</comment>
<comment type="similarity">
    <text evidence="1 2">Belongs to the anti-sigma-factor antagonist family.</text>
</comment>
<dbReference type="GO" id="GO:0043856">
    <property type="term" value="F:anti-sigma factor antagonist activity"/>
    <property type="evidence" value="ECO:0007669"/>
    <property type="project" value="InterPro"/>
</dbReference>
<dbReference type="EMBL" id="SNXZ01000005">
    <property type="protein sequence ID" value="TDP95091.1"/>
    <property type="molecule type" value="Genomic_DNA"/>
</dbReference>
<organism evidence="4 5">
    <name type="scientific">Labedaea rhizosphaerae</name>
    <dbReference type="NCBI Taxonomy" id="598644"/>
    <lineage>
        <taxon>Bacteria</taxon>
        <taxon>Bacillati</taxon>
        <taxon>Actinomycetota</taxon>
        <taxon>Actinomycetes</taxon>
        <taxon>Pseudonocardiales</taxon>
        <taxon>Pseudonocardiaceae</taxon>
        <taxon>Labedaea</taxon>
    </lineage>
</organism>
<feature type="domain" description="STAS" evidence="3">
    <location>
        <begin position="35"/>
        <end position="141"/>
    </location>
</feature>
<dbReference type="InterPro" id="IPR002645">
    <property type="entry name" value="STAS_dom"/>
</dbReference>
<dbReference type="PANTHER" id="PTHR33495:SF2">
    <property type="entry name" value="ANTI-SIGMA FACTOR ANTAGONIST TM_1081-RELATED"/>
    <property type="match status" value="1"/>
</dbReference>